<dbReference type="EC" id="3.2.2.9" evidence="2"/>
<dbReference type="RefSeq" id="WP_281837503.1">
    <property type="nucleotide sequence ID" value="NZ_BSDY01000025.1"/>
</dbReference>
<dbReference type="PANTHER" id="PTHR46832">
    <property type="entry name" value="5'-METHYLTHIOADENOSINE/S-ADENOSYLHOMOCYSTEINE NUCLEOSIDASE"/>
    <property type="match status" value="1"/>
</dbReference>
<dbReference type="SUPFAM" id="SSF53167">
    <property type="entry name" value="Purine and uridine phosphorylases"/>
    <property type="match status" value="1"/>
</dbReference>
<dbReference type="AlphaFoldDB" id="A0A9W6LPJ0"/>
<evidence type="ECO:0000256" key="2">
    <source>
        <dbReference type="ARBA" id="ARBA00011974"/>
    </source>
</evidence>
<dbReference type="InterPro" id="IPR035994">
    <property type="entry name" value="Nucleoside_phosphorylase_sf"/>
</dbReference>
<evidence type="ECO:0000256" key="4">
    <source>
        <dbReference type="ARBA" id="ARBA00022801"/>
    </source>
</evidence>
<dbReference type="EMBL" id="BSDY01000025">
    <property type="protein sequence ID" value="GLI57828.1"/>
    <property type="molecule type" value="Genomic_DNA"/>
</dbReference>
<protein>
    <recommendedName>
        <fullName evidence="2">adenosylhomocysteine nucleosidase</fullName>
        <ecNumber evidence="2">3.2.2.9</ecNumber>
    </recommendedName>
</protein>
<dbReference type="Proteomes" id="UP001144471">
    <property type="component" value="Unassembled WGS sequence"/>
</dbReference>
<evidence type="ECO:0000256" key="1">
    <source>
        <dbReference type="ARBA" id="ARBA00004945"/>
    </source>
</evidence>
<evidence type="ECO:0000313" key="8">
    <source>
        <dbReference type="Proteomes" id="UP001144471"/>
    </source>
</evidence>
<comment type="pathway">
    <text evidence="1">Amino-acid biosynthesis; L-methionine biosynthesis via salvage pathway; S-methyl-5-thio-alpha-D-ribose 1-phosphate from S-methyl-5'-thioadenosine (hydrolase route): step 1/2.</text>
</comment>
<dbReference type="NCBIfam" id="NF004079">
    <property type="entry name" value="PRK05584.1"/>
    <property type="match status" value="1"/>
</dbReference>
<evidence type="ECO:0000313" key="7">
    <source>
        <dbReference type="EMBL" id="GLI57828.1"/>
    </source>
</evidence>
<comment type="caution">
    <text evidence="7">The sequence shown here is derived from an EMBL/GenBank/DDBJ whole genome shotgun (WGS) entry which is preliminary data.</text>
</comment>
<evidence type="ECO:0000256" key="3">
    <source>
        <dbReference type="ARBA" id="ARBA00022605"/>
    </source>
</evidence>
<evidence type="ECO:0000259" key="6">
    <source>
        <dbReference type="Pfam" id="PF01048"/>
    </source>
</evidence>
<dbReference type="GO" id="GO:0019509">
    <property type="term" value="P:L-methionine salvage from methylthioadenosine"/>
    <property type="evidence" value="ECO:0007669"/>
    <property type="project" value="InterPro"/>
</dbReference>
<organism evidence="7 8">
    <name type="scientific">Propionigenium maris DSM 9537</name>
    <dbReference type="NCBI Taxonomy" id="1123000"/>
    <lineage>
        <taxon>Bacteria</taxon>
        <taxon>Fusobacteriati</taxon>
        <taxon>Fusobacteriota</taxon>
        <taxon>Fusobacteriia</taxon>
        <taxon>Fusobacteriales</taxon>
        <taxon>Fusobacteriaceae</taxon>
        <taxon>Propionigenium</taxon>
    </lineage>
</organism>
<accession>A0A9W6LPJ0</accession>
<keyword evidence="8" id="KW-1185">Reference proteome</keyword>
<proteinExistence type="predicted"/>
<evidence type="ECO:0000256" key="5">
    <source>
        <dbReference type="ARBA" id="ARBA00023167"/>
    </source>
</evidence>
<dbReference type="PANTHER" id="PTHR46832:SF1">
    <property type="entry name" value="5'-METHYLTHIOADENOSINE_S-ADENOSYLHOMOCYSTEINE NUCLEOSIDASE"/>
    <property type="match status" value="1"/>
</dbReference>
<keyword evidence="4" id="KW-0378">Hydrolase</keyword>
<dbReference type="GO" id="GO:0009164">
    <property type="term" value="P:nucleoside catabolic process"/>
    <property type="evidence" value="ECO:0007669"/>
    <property type="project" value="InterPro"/>
</dbReference>
<keyword evidence="5" id="KW-0486">Methionine biosynthesis</keyword>
<dbReference type="GO" id="GO:0019284">
    <property type="term" value="P:L-methionine salvage from S-adenosylmethionine"/>
    <property type="evidence" value="ECO:0007669"/>
    <property type="project" value="TreeGrafter"/>
</dbReference>
<dbReference type="Gene3D" id="3.40.50.1580">
    <property type="entry name" value="Nucleoside phosphorylase domain"/>
    <property type="match status" value="1"/>
</dbReference>
<sequence>MKIGIIGAMDEEISKLKSGIVGMKIVEFKGIVFYTGRLMGKDIVLVRSGIGKVNASISTTLLITQFNVDKVLFTGIAGGVNPEISLGDIVISTDLIQHDFDTTISGGRYGVIPRMDTSIFRADDALVELAREVAYREFGRERVWLGRILSGDQLIGSTHKVKWLRDTFNGECTEMEGAAVAHVCHLLEVPFLILRSISDKADENLVRDAVSFTQVAADNSKVLVEKIVEQL</sequence>
<feature type="domain" description="Nucleoside phosphorylase" evidence="6">
    <location>
        <begin position="2"/>
        <end position="229"/>
    </location>
</feature>
<dbReference type="GO" id="GO:0008782">
    <property type="term" value="F:adenosylhomocysteine nucleosidase activity"/>
    <property type="evidence" value="ECO:0007669"/>
    <property type="project" value="UniProtKB-EC"/>
</dbReference>
<keyword evidence="3" id="KW-0028">Amino-acid biosynthesis</keyword>
<dbReference type="NCBIfam" id="TIGR01704">
    <property type="entry name" value="MTA_SAH-Nsdase"/>
    <property type="match status" value="1"/>
</dbReference>
<name>A0A9W6LPJ0_9FUSO</name>
<dbReference type="GO" id="GO:0008930">
    <property type="term" value="F:methylthioadenosine nucleosidase activity"/>
    <property type="evidence" value="ECO:0007669"/>
    <property type="project" value="InterPro"/>
</dbReference>
<dbReference type="Pfam" id="PF01048">
    <property type="entry name" value="PNP_UDP_1"/>
    <property type="match status" value="1"/>
</dbReference>
<dbReference type="CDD" id="cd09008">
    <property type="entry name" value="MTAN"/>
    <property type="match status" value="1"/>
</dbReference>
<reference evidence="7" key="1">
    <citation type="submission" date="2022-12" db="EMBL/GenBank/DDBJ databases">
        <title>Reference genome sequencing for broad-spectrum identification of bacterial and archaeal isolates by mass spectrometry.</title>
        <authorList>
            <person name="Sekiguchi Y."/>
            <person name="Tourlousse D.M."/>
        </authorList>
    </citation>
    <scope>NUCLEOTIDE SEQUENCE</scope>
    <source>
        <strain evidence="7">10succ1</strain>
    </source>
</reference>
<dbReference type="GO" id="GO:0005829">
    <property type="term" value="C:cytosol"/>
    <property type="evidence" value="ECO:0007669"/>
    <property type="project" value="TreeGrafter"/>
</dbReference>
<dbReference type="InterPro" id="IPR000845">
    <property type="entry name" value="Nucleoside_phosphorylase_d"/>
</dbReference>
<dbReference type="InterPro" id="IPR010049">
    <property type="entry name" value="MTA_SAH_Nsdase"/>
</dbReference>
<gene>
    <name evidence="7" type="ORF">PM10SUCC1_33420</name>
</gene>